<dbReference type="RefSeq" id="WP_020636737.1">
    <property type="nucleotide sequence ID" value="NZ_KB913032.1"/>
</dbReference>
<protein>
    <submittedName>
        <fullName evidence="3">ABC transporter iron(III)/siderophore-binding protein</fullName>
    </submittedName>
</protein>
<evidence type="ECO:0000256" key="1">
    <source>
        <dbReference type="ARBA" id="ARBA00008814"/>
    </source>
</evidence>
<evidence type="ECO:0000313" key="4">
    <source>
        <dbReference type="Proteomes" id="UP000215563"/>
    </source>
</evidence>
<comment type="similarity">
    <text evidence="1">Belongs to the bacterial solute-binding protein 8 family.</text>
</comment>
<dbReference type="Proteomes" id="UP000215563">
    <property type="component" value="Unassembled WGS sequence"/>
</dbReference>
<dbReference type="InterPro" id="IPR002491">
    <property type="entry name" value="ABC_transptr_periplasmic_BD"/>
</dbReference>
<dbReference type="AlphaFoldDB" id="A0A229RFC7"/>
<dbReference type="Gene3D" id="3.40.50.1980">
    <property type="entry name" value="Nitrogenase molybdenum iron protein domain"/>
    <property type="match status" value="2"/>
</dbReference>
<gene>
    <name evidence="3" type="ORF">CFP75_31715</name>
</gene>
<dbReference type="PANTHER" id="PTHR30535:SF34">
    <property type="entry name" value="MOLYBDATE-BINDING PROTEIN MOLA"/>
    <property type="match status" value="1"/>
</dbReference>
<dbReference type="EMBL" id="NMQU01000106">
    <property type="protein sequence ID" value="OXM45161.1"/>
    <property type="molecule type" value="Genomic_DNA"/>
</dbReference>
<accession>A0A229RFC7</accession>
<organism evidence="3 4">
    <name type="scientific">Amycolatopsis alba DSM 44262</name>
    <dbReference type="NCBI Taxonomy" id="1125972"/>
    <lineage>
        <taxon>Bacteria</taxon>
        <taxon>Bacillati</taxon>
        <taxon>Actinomycetota</taxon>
        <taxon>Actinomycetes</taxon>
        <taxon>Pseudonocardiales</taxon>
        <taxon>Pseudonocardiaceae</taxon>
        <taxon>Amycolatopsis</taxon>
    </lineage>
</organism>
<proteinExistence type="inferred from homology"/>
<dbReference type="InterPro" id="IPR050902">
    <property type="entry name" value="ABC_Transporter_SBP"/>
</dbReference>
<dbReference type="OrthoDB" id="9797850at2"/>
<keyword evidence="4" id="KW-1185">Reference proteome</keyword>
<dbReference type="Pfam" id="PF01497">
    <property type="entry name" value="Peripla_BP_2"/>
    <property type="match status" value="1"/>
</dbReference>
<dbReference type="PANTHER" id="PTHR30535">
    <property type="entry name" value="VITAMIN B12-BINDING PROTEIN"/>
    <property type="match status" value="1"/>
</dbReference>
<evidence type="ECO:0000313" key="3">
    <source>
        <dbReference type="EMBL" id="OXM45161.1"/>
    </source>
</evidence>
<name>A0A229RFC7_AMYAL</name>
<feature type="domain" description="Fe/B12 periplasmic-binding" evidence="2">
    <location>
        <begin position="79"/>
        <end position="367"/>
    </location>
</feature>
<sequence>MSFFDGARRAGRLIPRVLVAGALVAVAAACGIGAAPRTDRQAAASALPPATAKPTTYPLTIDNCGRKITFDAPPKRVVLLNGTSVAEVESFVVLGIQDHILANSQSYEVSDDPSFVDRIKAIPKANLKLNENFEVPREQVLALKPDLVISTWAGGFDDKVGSITRDQLDSAGIKSFVTPANCANGDLNARPEDKERYEKQSVESSHELLLSLGEIFDVQQRAADYVNKARADIAAIQNEVAGKERKHVLVVYPGMSMMNDNGLPAVFGGGLSDDIVDRAGGVNPFAGKTNTQLAEINAEALASAQVDVLVVGLFQPGENAEAMAKDLFAKFPYWQASKTKTFTSVSDSFYLGPLNTVAIRKIADATH</sequence>
<reference evidence="3 4" key="1">
    <citation type="submission" date="2017-07" db="EMBL/GenBank/DDBJ databases">
        <title>Amycolatopsis alba DSM 44262 Genome sequencing and assembly.</title>
        <authorList>
            <person name="Kaur N."/>
            <person name="Mayilraj S."/>
        </authorList>
    </citation>
    <scope>NUCLEOTIDE SEQUENCE [LARGE SCALE GENOMIC DNA]</scope>
    <source>
        <strain evidence="3 4">DSM 44262</strain>
    </source>
</reference>
<dbReference type="SUPFAM" id="SSF53807">
    <property type="entry name" value="Helical backbone' metal receptor"/>
    <property type="match status" value="1"/>
</dbReference>
<dbReference type="PROSITE" id="PS50983">
    <property type="entry name" value="FE_B12_PBP"/>
    <property type="match status" value="1"/>
</dbReference>
<comment type="caution">
    <text evidence="3">The sequence shown here is derived from an EMBL/GenBank/DDBJ whole genome shotgun (WGS) entry which is preliminary data.</text>
</comment>
<evidence type="ECO:0000259" key="2">
    <source>
        <dbReference type="PROSITE" id="PS50983"/>
    </source>
</evidence>